<proteinExistence type="predicted"/>
<sequence length="94" mass="10839">MAAGLKDIFDDEFGDIWDGPSNRVVKFTTGDILHAVVAEFPLHFEVERFRAGVPRFRAWIDCFLLDVVELECRTRVRWVNGRYSRCIGSHILAI</sequence>
<evidence type="ECO:0000313" key="1">
    <source>
        <dbReference type="EMBL" id="GAD53769.1"/>
    </source>
</evidence>
<comment type="caution">
    <text evidence="1">The sequence shown here is derived from an EMBL/GenBank/DDBJ whole genome shotgun (WGS) entry which is preliminary data.</text>
</comment>
<dbReference type="Proteomes" id="UP000016986">
    <property type="component" value="Unassembled WGS sequence"/>
</dbReference>
<reference evidence="1 2" key="1">
    <citation type="submission" date="2013-09" db="EMBL/GenBank/DDBJ databases">
        <title>Whole genome sequencing of Halarchaeum acidiphilum strain MH1-52-1.</title>
        <authorList>
            <person name="Shimane Y."/>
            <person name="Minegishi H."/>
            <person name="Nishi S."/>
            <person name="Echigo A."/>
            <person name="Shuto A."/>
            <person name="Konishi M."/>
            <person name="Ito T."/>
            <person name="Ohkuma M."/>
            <person name="Ohta Y."/>
            <person name="Nagano Y."/>
            <person name="Tsubouchi T."/>
            <person name="Mori K."/>
            <person name="Usui K."/>
            <person name="Kamekura M."/>
            <person name="Usami R."/>
            <person name="Takaki Y."/>
            <person name="Hatada Y."/>
        </authorList>
    </citation>
    <scope>NUCLEOTIDE SEQUENCE [LARGE SCALE GENOMIC DNA]</scope>
    <source>
        <strain evidence="1 2">JCM 16109</strain>
    </source>
</reference>
<dbReference type="AlphaFoldDB" id="U3A7W4"/>
<keyword evidence="2" id="KW-1185">Reference proteome</keyword>
<accession>U3A7W4</accession>
<gene>
    <name evidence="1" type="ORF">MBEHAL_2529</name>
</gene>
<dbReference type="EMBL" id="BATA01000099">
    <property type="protein sequence ID" value="GAD53769.1"/>
    <property type="molecule type" value="Genomic_DNA"/>
</dbReference>
<evidence type="ECO:0000313" key="2">
    <source>
        <dbReference type="Proteomes" id="UP000016986"/>
    </source>
</evidence>
<organism evidence="1 2">
    <name type="scientific">Halarchaeum acidiphilum MH1-52-1</name>
    <dbReference type="NCBI Taxonomy" id="1261545"/>
    <lineage>
        <taxon>Archaea</taxon>
        <taxon>Methanobacteriati</taxon>
        <taxon>Methanobacteriota</taxon>
        <taxon>Stenosarchaea group</taxon>
        <taxon>Halobacteria</taxon>
        <taxon>Halobacteriales</taxon>
        <taxon>Halobacteriaceae</taxon>
    </lineage>
</organism>
<protein>
    <submittedName>
        <fullName evidence="1">Uncharacterized protein</fullName>
    </submittedName>
</protein>
<name>U3A7W4_9EURY</name>